<keyword evidence="11" id="KW-1185">Reference proteome</keyword>
<dbReference type="SMART" id="SM00465">
    <property type="entry name" value="GIYc"/>
    <property type="match status" value="1"/>
</dbReference>
<evidence type="ECO:0000256" key="7">
    <source>
        <dbReference type="ARBA" id="ARBA00023242"/>
    </source>
</evidence>
<dbReference type="GO" id="GO:0008821">
    <property type="term" value="F:crossover junction DNA endonuclease activity"/>
    <property type="evidence" value="ECO:0007669"/>
    <property type="project" value="TreeGrafter"/>
</dbReference>
<dbReference type="SUPFAM" id="SSF82771">
    <property type="entry name" value="GIY-YIG endonuclease"/>
    <property type="match status" value="1"/>
</dbReference>
<organism evidence="10 11">
    <name type="scientific">Castanea mollissima</name>
    <name type="common">Chinese chestnut</name>
    <dbReference type="NCBI Taxonomy" id="60419"/>
    <lineage>
        <taxon>Eukaryota</taxon>
        <taxon>Viridiplantae</taxon>
        <taxon>Streptophyta</taxon>
        <taxon>Embryophyta</taxon>
        <taxon>Tracheophyta</taxon>
        <taxon>Spermatophyta</taxon>
        <taxon>Magnoliopsida</taxon>
        <taxon>eudicotyledons</taxon>
        <taxon>Gunneridae</taxon>
        <taxon>Pentapetalae</taxon>
        <taxon>rosids</taxon>
        <taxon>fabids</taxon>
        <taxon>Fagales</taxon>
        <taxon>Fagaceae</taxon>
        <taxon>Castanea</taxon>
    </lineage>
</organism>
<keyword evidence="1 8" id="KW-0540">Nuclease</keyword>
<dbReference type="Proteomes" id="UP000737018">
    <property type="component" value="Unassembled WGS sequence"/>
</dbReference>
<evidence type="ECO:0000256" key="3">
    <source>
        <dbReference type="ARBA" id="ARBA00022763"/>
    </source>
</evidence>
<dbReference type="Gene3D" id="3.40.1440.10">
    <property type="entry name" value="GIY-YIG endonuclease"/>
    <property type="match status" value="1"/>
</dbReference>
<dbReference type="Pfam" id="PF01541">
    <property type="entry name" value="GIY-YIG"/>
    <property type="match status" value="1"/>
</dbReference>
<dbReference type="PROSITE" id="PS50164">
    <property type="entry name" value="GIY_YIG"/>
    <property type="match status" value="1"/>
</dbReference>
<reference evidence="10" key="1">
    <citation type="submission" date="2020-03" db="EMBL/GenBank/DDBJ databases">
        <title>Castanea mollissima Vanexum genome sequencing.</title>
        <authorList>
            <person name="Staton M."/>
        </authorList>
    </citation>
    <scope>NUCLEOTIDE SEQUENCE</scope>
    <source>
        <tissue evidence="10">Leaf</tissue>
    </source>
</reference>
<keyword evidence="7 8" id="KW-0539">Nucleus</keyword>
<proteinExistence type="inferred from homology"/>
<dbReference type="AlphaFoldDB" id="A0A8J4VPC2"/>
<comment type="cofactor">
    <cofactor evidence="8">
        <name>a divalent metal cation</name>
        <dbReference type="ChEBI" id="CHEBI:60240"/>
    </cofactor>
</comment>
<comment type="function">
    <text evidence="8">Catalytic subunit of a heterodimeric structure-specific endonuclease that resolves DNA secondary structures generated during DNA repair and recombination. Has endonuclease activity towards branched DNA substrates, introducing single-strand cuts in duplex DNA close to junctions with ss-DNA.</text>
</comment>
<dbReference type="InterPro" id="IPR027520">
    <property type="entry name" value="Slx1"/>
</dbReference>
<evidence type="ECO:0000256" key="6">
    <source>
        <dbReference type="ARBA" id="ARBA00023204"/>
    </source>
</evidence>
<gene>
    <name evidence="10" type="ORF">CMV_011225</name>
</gene>
<dbReference type="PANTHER" id="PTHR20208">
    <property type="entry name" value="STRUCTURE-SPECIFIC ENDONUCLEASE SUBUNIT SLX1"/>
    <property type="match status" value="1"/>
</dbReference>
<comment type="caution">
    <text evidence="8">Lacks conserved residue(s) required for the propagation of feature annotation.</text>
</comment>
<keyword evidence="3 8" id="KW-0227">DNA damage</keyword>
<comment type="caution">
    <text evidence="10">The sequence shown here is derived from an EMBL/GenBank/DDBJ whole genome shotgun (WGS) entry which is preliminary data.</text>
</comment>
<sequence length="360" mass="40289">MRKRRGRPETTETLMKEEEGGVANTGKEGKGFFACYLLLSLSPRHKGHTYIGFTVNPRRRIRQHNGEIVSGAFRTKKKRPWEMVLCIYGFPTNVSALQFEWAWQHPHESLAVRKAAADFKSLSGIANKVKLAYTMLTLPAWQSLNITVNFFSTKYTTHSAGCPSLPEHMKVQVCSMDELPCYTEIDESLSENEDDWANKEECDEGRSSSELVEETVADSAARISADYEVSVDMTTDGLYNRIKELGEDCSQPSSFVKSLMSTSSSIVTGSLSVKEIAEDRDMINDGSVELHQPARNVLTTFVNNQLPSSSCMVVPHQVEIIDVSTPSPDCRTSLYGKKRRISTVRPEIIDLTESPNFVQL</sequence>
<keyword evidence="6 8" id="KW-0234">DNA repair</keyword>
<accession>A0A8J4VPC2</accession>
<keyword evidence="4 8" id="KW-0378">Hydrolase</keyword>
<comment type="subcellular location">
    <subcellularLocation>
        <location evidence="8">Nucleus</location>
    </subcellularLocation>
</comment>
<feature type="domain" description="GIY-YIG" evidence="9">
    <location>
        <begin position="31"/>
        <end position="113"/>
    </location>
</feature>
<evidence type="ECO:0000256" key="5">
    <source>
        <dbReference type="ARBA" id="ARBA00023172"/>
    </source>
</evidence>
<evidence type="ECO:0000256" key="4">
    <source>
        <dbReference type="ARBA" id="ARBA00022801"/>
    </source>
</evidence>
<name>A0A8J4VPC2_9ROSI</name>
<evidence type="ECO:0000259" key="9">
    <source>
        <dbReference type="PROSITE" id="PS50164"/>
    </source>
</evidence>
<keyword evidence="5 8" id="KW-0233">DNA recombination</keyword>
<evidence type="ECO:0000313" key="10">
    <source>
        <dbReference type="EMBL" id="KAF3964497.1"/>
    </source>
</evidence>
<dbReference type="GO" id="GO:0033557">
    <property type="term" value="C:Slx1-Slx4 complex"/>
    <property type="evidence" value="ECO:0007669"/>
    <property type="project" value="UniProtKB-UniRule"/>
</dbReference>
<evidence type="ECO:0000256" key="1">
    <source>
        <dbReference type="ARBA" id="ARBA00022722"/>
    </source>
</evidence>
<dbReference type="EMBL" id="JRKL02001356">
    <property type="protein sequence ID" value="KAF3964497.1"/>
    <property type="molecule type" value="Genomic_DNA"/>
</dbReference>
<protein>
    <recommendedName>
        <fullName evidence="8">Structure-specific endonuclease subunit SLX1 homolog</fullName>
        <ecNumber evidence="8">3.1.-.-</ecNumber>
    </recommendedName>
</protein>
<dbReference type="InterPro" id="IPR035901">
    <property type="entry name" value="GIY-YIG_endonuc_sf"/>
</dbReference>
<dbReference type="InterPro" id="IPR050381">
    <property type="entry name" value="SLX1_endonuclease"/>
</dbReference>
<dbReference type="InterPro" id="IPR000305">
    <property type="entry name" value="GIY-YIG_endonuc"/>
</dbReference>
<dbReference type="HAMAP" id="MF_03100">
    <property type="entry name" value="Endonuc_su_Slx1"/>
    <property type="match status" value="1"/>
</dbReference>
<dbReference type="EC" id="3.1.-.-" evidence="8"/>
<keyword evidence="2 8" id="KW-0255">Endonuclease</keyword>
<dbReference type="OrthoDB" id="24645at2759"/>
<dbReference type="PANTHER" id="PTHR20208:SF10">
    <property type="entry name" value="STRUCTURE-SPECIFIC ENDONUCLEASE SUBUNIT SLX1"/>
    <property type="match status" value="1"/>
</dbReference>
<dbReference type="GO" id="GO:0017108">
    <property type="term" value="F:5'-flap endonuclease activity"/>
    <property type="evidence" value="ECO:0007669"/>
    <property type="project" value="InterPro"/>
</dbReference>
<dbReference type="CDD" id="cd10455">
    <property type="entry name" value="GIY-YIG_SLX1"/>
    <property type="match status" value="1"/>
</dbReference>
<comment type="subunit">
    <text evidence="8">Forms a heterodimer with a member of the SLX4 family.</text>
</comment>
<comment type="similarity">
    <text evidence="8">Belongs to the SLX1 family.</text>
</comment>
<dbReference type="FunFam" id="3.40.1440.10:FF:000005">
    <property type="entry name" value="Structure-specific endonuclease subunit SLX1 homolog"/>
    <property type="match status" value="1"/>
</dbReference>
<dbReference type="GO" id="GO:0000724">
    <property type="term" value="P:double-strand break repair via homologous recombination"/>
    <property type="evidence" value="ECO:0007669"/>
    <property type="project" value="TreeGrafter"/>
</dbReference>
<evidence type="ECO:0000256" key="8">
    <source>
        <dbReference type="HAMAP-Rule" id="MF_03100"/>
    </source>
</evidence>
<evidence type="ECO:0000256" key="2">
    <source>
        <dbReference type="ARBA" id="ARBA00022759"/>
    </source>
</evidence>
<evidence type="ECO:0000313" key="11">
    <source>
        <dbReference type="Proteomes" id="UP000737018"/>
    </source>
</evidence>